<dbReference type="CDD" id="cd03450">
    <property type="entry name" value="NodN"/>
    <property type="match status" value="1"/>
</dbReference>
<protein>
    <recommendedName>
        <fullName evidence="1">MaoC-like domain-containing protein</fullName>
    </recommendedName>
</protein>
<dbReference type="PANTHER" id="PTHR42993:SF1">
    <property type="entry name" value="MAOC-LIKE DEHYDRATASE DOMAIN-CONTAINING PROTEIN"/>
    <property type="match status" value="1"/>
</dbReference>
<dbReference type="InterPro" id="IPR029069">
    <property type="entry name" value="HotDog_dom_sf"/>
</dbReference>
<reference evidence="2" key="1">
    <citation type="submission" date="2016-04" db="EMBL/GenBank/DDBJ databases">
        <authorList>
            <person name="Evans L.H."/>
            <person name="Alamgir A."/>
            <person name="Owens N."/>
            <person name="Weber N.D."/>
            <person name="Virtaneva K."/>
            <person name="Barbian K."/>
            <person name="Babar A."/>
            <person name="Rosenke K."/>
        </authorList>
    </citation>
    <scope>NUCLEOTIDE SEQUENCE</scope>
    <source>
        <strain evidence="2">86-1</strain>
    </source>
</reference>
<dbReference type="EMBL" id="FLUM01000001">
    <property type="protein sequence ID" value="SBV92213.1"/>
    <property type="molecule type" value="Genomic_DNA"/>
</dbReference>
<dbReference type="InterPro" id="IPR039375">
    <property type="entry name" value="NodN-like"/>
</dbReference>
<name>A0A212IYA3_9BACT</name>
<dbReference type="Pfam" id="PF01575">
    <property type="entry name" value="MaoC_dehydratas"/>
    <property type="match status" value="1"/>
</dbReference>
<feature type="domain" description="MaoC-like" evidence="1">
    <location>
        <begin position="12"/>
        <end position="124"/>
    </location>
</feature>
<dbReference type="Gene3D" id="3.10.129.10">
    <property type="entry name" value="Hotdog Thioesterase"/>
    <property type="match status" value="1"/>
</dbReference>
<dbReference type="PANTHER" id="PTHR42993">
    <property type="entry name" value="MAOC-LIKE DEHYDRATASE DOMAIN-CONTAINING PROTEIN"/>
    <property type="match status" value="1"/>
</dbReference>
<evidence type="ECO:0000259" key="1">
    <source>
        <dbReference type="Pfam" id="PF01575"/>
    </source>
</evidence>
<sequence length="155" mass="17908">MAKLIINSYADFEQYVGKELGTSDWLKISQDRINKFAEATLDYQWIHVNEERAKVESPFKSTIAHGYLMVSILPYLWDQIIEVNNIKMLINYGIEKLKFNQAVIVDSEVRLRVTLASLVNLRGIAKAELKVILEIKDCPKNALEETVIFLYHFNS</sequence>
<dbReference type="InterPro" id="IPR002539">
    <property type="entry name" value="MaoC-like_dom"/>
</dbReference>
<dbReference type="SUPFAM" id="SSF54637">
    <property type="entry name" value="Thioesterase/thiol ester dehydrase-isomerase"/>
    <property type="match status" value="1"/>
</dbReference>
<organism evidence="2">
    <name type="scientific">uncultured Dysgonomonas sp</name>
    <dbReference type="NCBI Taxonomy" id="206096"/>
    <lineage>
        <taxon>Bacteria</taxon>
        <taxon>Pseudomonadati</taxon>
        <taxon>Bacteroidota</taxon>
        <taxon>Bacteroidia</taxon>
        <taxon>Bacteroidales</taxon>
        <taxon>Dysgonomonadaceae</taxon>
        <taxon>Dysgonomonas</taxon>
        <taxon>environmental samples</taxon>
    </lineage>
</organism>
<accession>A0A212IYA3</accession>
<proteinExistence type="predicted"/>
<evidence type="ECO:0000313" key="2">
    <source>
        <dbReference type="EMBL" id="SBV92213.1"/>
    </source>
</evidence>
<dbReference type="RefSeq" id="WP_296938447.1">
    <property type="nucleotide sequence ID" value="NZ_LT599032.1"/>
</dbReference>
<dbReference type="AlphaFoldDB" id="A0A212IYA3"/>
<gene>
    <name evidence="2" type="ORF">KL86DYS1_10550</name>
</gene>